<feature type="compositionally biased region" description="Low complexity" evidence="1">
    <location>
        <begin position="125"/>
        <end position="143"/>
    </location>
</feature>
<feature type="non-terminal residue" evidence="3">
    <location>
        <position position="1"/>
    </location>
</feature>
<organism evidence="3">
    <name type="scientific">uncultured Nocardioidaceae bacterium</name>
    <dbReference type="NCBI Taxonomy" id="253824"/>
    <lineage>
        <taxon>Bacteria</taxon>
        <taxon>Bacillati</taxon>
        <taxon>Actinomycetota</taxon>
        <taxon>Actinomycetes</taxon>
        <taxon>Propionibacteriales</taxon>
        <taxon>Nocardioidaceae</taxon>
        <taxon>environmental samples</taxon>
    </lineage>
</organism>
<dbReference type="InterPro" id="IPR017896">
    <property type="entry name" value="4Fe4S_Fe-S-bd"/>
</dbReference>
<dbReference type="PROSITE" id="PS51379">
    <property type="entry name" value="4FE4S_FER_2"/>
    <property type="match status" value="1"/>
</dbReference>
<dbReference type="AlphaFoldDB" id="A0A6J4KYH8"/>
<feature type="region of interest" description="Disordered" evidence="1">
    <location>
        <begin position="112"/>
        <end position="143"/>
    </location>
</feature>
<accession>A0A6J4KYH8</accession>
<evidence type="ECO:0000313" key="3">
    <source>
        <dbReference type="EMBL" id="CAA9318108.1"/>
    </source>
</evidence>
<proteinExistence type="predicted"/>
<feature type="domain" description="4Fe-4S ferredoxin-type" evidence="2">
    <location>
        <begin position="15"/>
        <end position="47"/>
    </location>
</feature>
<evidence type="ECO:0000256" key="1">
    <source>
        <dbReference type="SAM" id="MobiDB-lite"/>
    </source>
</evidence>
<protein>
    <recommendedName>
        <fullName evidence="2">4Fe-4S ferredoxin-type domain-containing protein</fullName>
    </recommendedName>
</protein>
<name>A0A6J4KYH8_9ACTN</name>
<sequence length="143" mass="15272">CDVTTTPWRYAADWFRKRRRPSSSCGATGCGACVRWCPTGSRPVRGGSNRVSPRCWAPSRRMPNRVQIWLLPPPSPPPPPKALPPVRPPLPALCCWPSARCGGWMRSAAGTESVPLPRPGCAARSTSPTTPTPGSGSSPGAWT</sequence>
<feature type="non-terminal residue" evidence="3">
    <location>
        <position position="143"/>
    </location>
</feature>
<gene>
    <name evidence="3" type="ORF">AVDCRST_MAG29-250</name>
</gene>
<dbReference type="EMBL" id="CADCUG010000022">
    <property type="protein sequence ID" value="CAA9318108.1"/>
    <property type="molecule type" value="Genomic_DNA"/>
</dbReference>
<evidence type="ECO:0000259" key="2">
    <source>
        <dbReference type="PROSITE" id="PS51379"/>
    </source>
</evidence>
<dbReference type="SUPFAM" id="SSF54862">
    <property type="entry name" value="4Fe-4S ferredoxins"/>
    <property type="match status" value="1"/>
</dbReference>
<reference evidence="3" key="1">
    <citation type="submission" date="2020-02" db="EMBL/GenBank/DDBJ databases">
        <authorList>
            <person name="Meier V. D."/>
        </authorList>
    </citation>
    <scope>NUCLEOTIDE SEQUENCE</scope>
    <source>
        <strain evidence="3">AVDCRST_MAG29</strain>
    </source>
</reference>